<name>A0AAE0K8V3_9PEZI</name>
<feature type="region of interest" description="Disordered" evidence="1">
    <location>
        <begin position="310"/>
        <end position="752"/>
    </location>
</feature>
<feature type="compositionally biased region" description="Low complexity" evidence="1">
    <location>
        <begin position="117"/>
        <end position="126"/>
    </location>
</feature>
<evidence type="ECO:0000256" key="1">
    <source>
        <dbReference type="SAM" id="MobiDB-lite"/>
    </source>
</evidence>
<feature type="region of interest" description="Disordered" evidence="1">
    <location>
        <begin position="104"/>
        <end position="147"/>
    </location>
</feature>
<evidence type="ECO:0000259" key="2">
    <source>
        <dbReference type="Pfam" id="PF10382"/>
    </source>
</evidence>
<keyword evidence="4" id="KW-1185">Reference proteome</keyword>
<evidence type="ECO:0000313" key="4">
    <source>
        <dbReference type="Proteomes" id="UP001285441"/>
    </source>
</evidence>
<reference evidence="3" key="2">
    <citation type="submission" date="2023-06" db="EMBL/GenBank/DDBJ databases">
        <authorList>
            <consortium name="Lawrence Berkeley National Laboratory"/>
            <person name="Haridas S."/>
            <person name="Hensen N."/>
            <person name="Bonometti L."/>
            <person name="Westerberg I."/>
            <person name="Brannstrom I.O."/>
            <person name="Guillou S."/>
            <person name="Cros-Aarteil S."/>
            <person name="Calhoun S."/>
            <person name="Kuo A."/>
            <person name="Mondo S."/>
            <person name="Pangilinan J."/>
            <person name="Riley R."/>
            <person name="LaButti K."/>
            <person name="Andreopoulos B."/>
            <person name="Lipzen A."/>
            <person name="Chen C."/>
            <person name="Yanf M."/>
            <person name="Daum C."/>
            <person name="Ng V."/>
            <person name="Clum A."/>
            <person name="Steindorff A."/>
            <person name="Ohm R."/>
            <person name="Martin F."/>
            <person name="Silar P."/>
            <person name="Natvig D."/>
            <person name="Lalanne C."/>
            <person name="Gautier V."/>
            <person name="Ament-velasquez S.L."/>
            <person name="Kruys A."/>
            <person name="Hutchinson M.I."/>
            <person name="Powell A.J."/>
            <person name="Barry K."/>
            <person name="Miller A.N."/>
            <person name="Grigoriev I.V."/>
            <person name="Debuchy R."/>
            <person name="Gladieux P."/>
            <person name="Thoren M.H."/>
            <person name="Johannesson H."/>
        </authorList>
    </citation>
    <scope>NUCLEOTIDE SEQUENCE</scope>
    <source>
        <strain evidence="3">CBS 232.78</strain>
    </source>
</reference>
<feature type="domain" description="5'-3' DNA helicase ZGRF1-like N-terminal" evidence="2">
    <location>
        <begin position="19"/>
        <end position="100"/>
    </location>
</feature>
<dbReference type="Proteomes" id="UP001285441">
    <property type="component" value="Unassembled WGS sequence"/>
</dbReference>
<sequence length="1137" mass="122885">MPPLLSSASAPGAGSTAPVLEFQCLFTHDLRRKQKRWQDGRLKYHMFNKRVMAYDDRGNFVGDMHWRRDWDFDEGEEVELERGGVIVQVAECVGRHEQDLSELLDKPAREKEERQAAKAAARPAAPLSMHPLHTPAPRPRPPMNQDHFQTRHRPLLQVLGTPASPYGRAAVPADSPFEQRQKASETPGGDPGSQPSKRRKYNDAPSKMGYAQSLFGTPLVLSGAPMSSAPPRRTLALTSHLSHVTSLPPEDSQQASEPLVVPRPVVSHMDQALVSPGGAKAASLLRTRPEPDYPLPQVSRHFVQQGRDTLKGPNRRLESSKAAQEAGGSSGHGADTNDDASDKKSTLPTGPSKTSKKAPMLPKRHAAAPIVKDRAHHSRPEKERSVPDVAPANHVIVIDKVGEDGHGGNGHSPDMHETDSIPSAAERAIPDAPKRSSKQPQERKKKAPSPPSLRPTDNTGPGDTTPEVIQTGADTKEQPKEPRTELRLKSRQKGRLLMALDPPRKAKRPKAQVKKRFRDSLRKSPRQPKTAPIVEPATGNGVGPKKNFSMSQDFDPFASSPFAPETVVTKQRPPQSPQQKNTRSDGGDDVDVNVDVDESTTGQFGVASPDQDQSRSLKISRSRDAKSIHDMTESSEDDVVSRHVSPKRKKTLPKTKNNAKKNQQSDPPKMETKGAKNASTPEPINLESDGSLERQPSPRKSTRKSDRQAHNARILEEDSWIARRQAAEAQESTDEEMPQVPVGPRLASLSRKSVRSKEVIGFMMSSSPIVNTPRIPEFAPEPAVEDDPVPAAKSIRRQAGLEFMVTSSPDIDDAADTSGMEPGLPNENDSVLAVKDAHTSSNAEKAATPAITEDPIPAMESEGGDGKCPSILPISQGVPALHRHNSLPEAGNKGGSKDETDNAPSHNRQPGRLGLVRHRSAVFGAEKGSGSVGIISAASPNTINSHVTGLRNSGPLRQEATSTITRNQAVGVGEALQPAGNIDDLQTTLHNLSNLPELQNHHPMKDVPNIERPSAVVASRPTTIPPDPIPATAAAFDPLPPPPPPKITNPATRGRKAALKSDAKGQTPQSFLPAEQPVNPVLGRLVVMRAPEPVVQPAAAVNERPKRQMTFPGFAYARGGGPWSREAFDLLETGRPP</sequence>
<feature type="region of interest" description="Disordered" evidence="1">
    <location>
        <begin position="768"/>
        <end position="790"/>
    </location>
</feature>
<reference evidence="3" key="1">
    <citation type="journal article" date="2023" name="Mol. Phylogenet. Evol.">
        <title>Genome-scale phylogeny and comparative genomics of the fungal order Sordariales.</title>
        <authorList>
            <person name="Hensen N."/>
            <person name="Bonometti L."/>
            <person name="Westerberg I."/>
            <person name="Brannstrom I.O."/>
            <person name="Guillou S."/>
            <person name="Cros-Aarteil S."/>
            <person name="Calhoun S."/>
            <person name="Haridas S."/>
            <person name="Kuo A."/>
            <person name="Mondo S."/>
            <person name="Pangilinan J."/>
            <person name="Riley R."/>
            <person name="LaButti K."/>
            <person name="Andreopoulos B."/>
            <person name="Lipzen A."/>
            <person name="Chen C."/>
            <person name="Yan M."/>
            <person name="Daum C."/>
            <person name="Ng V."/>
            <person name="Clum A."/>
            <person name="Steindorff A."/>
            <person name="Ohm R.A."/>
            <person name="Martin F."/>
            <person name="Silar P."/>
            <person name="Natvig D.O."/>
            <person name="Lalanne C."/>
            <person name="Gautier V."/>
            <person name="Ament-Velasquez S.L."/>
            <person name="Kruys A."/>
            <person name="Hutchinson M.I."/>
            <person name="Powell A.J."/>
            <person name="Barry K."/>
            <person name="Miller A.N."/>
            <person name="Grigoriev I.V."/>
            <person name="Debuchy R."/>
            <person name="Gladieux P."/>
            <person name="Hiltunen Thoren M."/>
            <person name="Johannesson H."/>
        </authorList>
    </citation>
    <scope>NUCLEOTIDE SEQUENCE</scope>
    <source>
        <strain evidence="3">CBS 232.78</strain>
    </source>
</reference>
<feature type="compositionally biased region" description="Basic and acidic residues" evidence="1">
    <location>
        <begin position="703"/>
        <end position="716"/>
    </location>
</feature>
<feature type="compositionally biased region" description="Basic residues" evidence="1">
    <location>
        <begin position="505"/>
        <end position="517"/>
    </location>
</feature>
<feature type="compositionally biased region" description="Polar residues" evidence="1">
    <location>
        <begin position="568"/>
        <end position="581"/>
    </location>
</feature>
<feature type="compositionally biased region" description="Basic and acidic residues" evidence="1">
    <location>
        <begin position="104"/>
        <end position="116"/>
    </location>
</feature>
<dbReference type="EMBL" id="JAULSW010000008">
    <property type="protein sequence ID" value="KAK3372049.1"/>
    <property type="molecule type" value="Genomic_DNA"/>
</dbReference>
<dbReference type="InterPro" id="IPR018838">
    <property type="entry name" value="ZGRF1-like_N"/>
</dbReference>
<feature type="region of interest" description="Disordered" evidence="1">
    <location>
        <begin position="838"/>
        <end position="869"/>
    </location>
</feature>
<feature type="compositionally biased region" description="Basic and acidic residues" evidence="1">
    <location>
        <begin position="474"/>
        <end position="488"/>
    </location>
</feature>
<feature type="region of interest" description="Disordered" evidence="1">
    <location>
        <begin position="1050"/>
        <end position="1075"/>
    </location>
</feature>
<feature type="compositionally biased region" description="Low complexity" evidence="1">
    <location>
        <begin position="455"/>
        <end position="466"/>
    </location>
</feature>
<feature type="compositionally biased region" description="Basic and acidic residues" evidence="1">
    <location>
        <begin position="621"/>
        <end position="632"/>
    </location>
</feature>
<dbReference type="InterPro" id="IPR052800">
    <property type="entry name" value="DNA_Repair_Helicase_ZGRF1"/>
</dbReference>
<dbReference type="GO" id="GO:0035861">
    <property type="term" value="C:site of double-strand break"/>
    <property type="evidence" value="ECO:0007669"/>
    <property type="project" value="TreeGrafter"/>
</dbReference>
<comment type="caution">
    <text evidence="3">The sequence shown here is derived from an EMBL/GenBank/DDBJ whole genome shotgun (WGS) entry which is preliminary data.</text>
</comment>
<feature type="region of interest" description="Disordered" evidence="1">
    <location>
        <begin position="882"/>
        <end position="914"/>
    </location>
</feature>
<dbReference type="PANTHER" id="PTHR28535:SF1">
    <property type="entry name" value="PROTEIN ZGRF1"/>
    <property type="match status" value="1"/>
</dbReference>
<feature type="compositionally biased region" description="Polar residues" evidence="1">
    <location>
        <begin position="610"/>
        <end position="619"/>
    </location>
</feature>
<dbReference type="GO" id="GO:0006302">
    <property type="term" value="P:double-strand break repair"/>
    <property type="evidence" value="ECO:0007669"/>
    <property type="project" value="TreeGrafter"/>
</dbReference>
<evidence type="ECO:0000313" key="3">
    <source>
        <dbReference type="EMBL" id="KAK3372049.1"/>
    </source>
</evidence>
<dbReference type="AlphaFoldDB" id="A0AAE0K8V3"/>
<protein>
    <recommendedName>
        <fullName evidence="2">5'-3' DNA helicase ZGRF1-like N-terminal domain-containing protein</fullName>
    </recommendedName>
</protein>
<feature type="compositionally biased region" description="Basic residues" evidence="1">
    <location>
        <begin position="644"/>
        <end position="659"/>
    </location>
</feature>
<feature type="compositionally biased region" description="Acidic residues" evidence="1">
    <location>
        <begin position="587"/>
        <end position="598"/>
    </location>
</feature>
<dbReference type="GO" id="GO:0005634">
    <property type="term" value="C:nucleus"/>
    <property type="evidence" value="ECO:0007669"/>
    <property type="project" value="TreeGrafter"/>
</dbReference>
<accession>A0AAE0K8V3</accession>
<proteinExistence type="predicted"/>
<dbReference type="PANTHER" id="PTHR28535">
    <property type="entry name" value="ZINC FINGER GRF-TYPE CONTAINING 1"/>
    <property type="match status" value="1"/>
</dbReference>
<dbReference type="Pfam" id="PF10382">
    <property type="entry name" value="ZGRF1-like_N"/>
    <property type="match status" value="1"/>
</dbReference>
<feature type="region of interest" description="Disordered" evidence="1">
    <location>
        <begin position="160"/>
        <end position="204"/>
    </location>
</feature>
<gene>
    <name evidence="3" type="ORF">B0H63DRAFT_483734</name>
</gene>
<organism evidence="3 4">
    <name type="scientific">Podospora didyma</name>
    <dbReference type="NCBI Taxonomy" id="330526"/>
    <lineage>
        <taxon>Eukaryota</taxon>
        <taxon>Fungi</taxon>
        <taxon>Dikarya</taxon>
        <taxon>Ascomycota</taxon>
        <taxon>Pezizomycotina</taxon>
        <taxon>Sordariomycetes</taxon>
        <taxon>Sordariomycetidae</taxon>
        <taxon>Sordariales</taxon>
        <taxon>Podosporaceae</taxon>
        <taxon>Podospora</taxon>
    </lineage>
</organism>